<evidence type="ECO:0000313" key="1">
    <source>
        <dbReference type="EMBL" id="GJS72289.1"/>
    </source>
</evidence>
<reference evidence="1" key="1">
    <citation type="journal article" date="2022" name="Int. J. Mol. Sci.">
        <title>Draft Genome of Tanacetum Coccineum: Genomic Comparison of Closely Related Tanacetum-Family Plants.</title>
        <authorList>
            <person name="Yamashiro T."/>
            <person name="Shiraishi A."/>
            <person name="Nakayama K."/>
            <person name="Satake H."/>
        </authorList>
    </citation>
    <scope>NUCLEOTIDE SEQUENCE</scope>
</reference>
<gene>
    <name evidence="1" type="ORF">Tco_0705130</name>
</gene>
<reference evidence="1" key="2">
    <citation type="submission" date="2022-01" db="EMBL/GenBank/DDBJ databases">
        <authorList>
            <person name="Yamashiro T."/>
            <person name="Shiraishi A."/>
            <person name="Satake H."/>
            <person name="Nakayama K."/>
        </authorList>
    </citation>
    <scope>NUCLEOTIDE SEQUENCE</scope>
</reference>
<dbReference type="Proteomes" id="UP001151760">
    <property type="component" value="Unassembled WGS sequence"/>
</dbReference>
<comment type="caution">
    <text evidence="1">The sequence shown here is derived from an EMBL/GenBank/DDBJ whole genome shotgun (WGS) entry which is preliminary data.</text>
</comment>
<sequence length="77" mass="9287">MAQQQQQRDVPQDQLYILNNHPLRLCVAASASIPWTNMYQFWHTLKMDESRFKFKFILDTKELTVTVADFRRIFRLP</sequence>
<name>A0ABQ4Y3X4_9ASTR</name>
<accession>A0ABQ4Y3X4</accession>
<evidence type="ECO:0000313" key="2">
    <source>
        <dbReference type="Proteomes" id="UP001151760"/>
    </source>
</evidence>
<dbReference type="EMBL" id="BQNB010010068">
    <property type="protein sequence ID" value="GJS72289.1"/>
    <property type="molecule type" value="Genomic_DNA"/>
</dbReference>
<keyword evidence="2" id="KW-1185">Reference proteome</keyword>
<protein>
    <submittedName>
        <fullName evidence="1">Uncharacterized protein</fullName>
    </submittedName>
</protein>
<organism evidence="1 2">
    <name type="scientific">Tanacetum coccineum</name>
    <dbReference type="NCBI Taxonomy" id="301880"/>
    <lineage>
        <taxon>Eukaryota</taxon>
        <taxon>Viridiplantae</taxon>
        <taxon>Streptophyta</taxon>
        <taxon>Embryophyta</taxon>
        <taxon>Tracheophyta</taxon>
        <taxon>Spermatophyta</taxon>
        <taxon>Magnoliopsida</taxon>
        <taxon>eudicotyledons</taxon>
        <taxon>Gunneridae</taxon>
        <taxon>Pentapetalae</taxon>
        <taxon>asterids</taxon>
        <taxon>campanulids</taxon>
        <taxon>Asterales</taxon>
        <taxon>Asteraceae</taxon>
        <taxon>Asteroideae</taxon>
        <taxon>Anthemideae</taxon>
        <taxon>Anthemidinae</taxon>
        <taxon>Tanacetum</taxon>
    </lineage>
</organism>
<proteinExistence type="predicted"/>